<dbReference type="InterPro" id="IPR013512">
    <property type="entry name" value="DXP_reductoisomerase_N"/>
</dbReference>
<feature type="binding site" evidence="9">
    <location>
        <position position="126"/>
    </location>
    <ligand>
        <name>NADPH</name>
        <dbReference type="ChEBI" id="CHEBI:57783"/>
    </ligand>
</feature>
<feature type="binding site" evidence="9">
    <location>
        <position position="216"/>
    </location>
    <ligand>
        <name>1-deoxy-D-xylulose 5-phosphate</name>
        <dbReference type="ChEBI" id="CHEBI:57792"/>
    </ligand>
</feature>
<comment type="function">
    <text evidence="9">Catalyzes the NADPH-dependent rearrangement and reduction of 1-deoxy-D-xylulose-5-phosphate (DXP) to 2-C-methyl-D-erythritol 4-phosphate (MEP).</text>
</comment>
<dbReference type="NCBIfam" id="NF009114">
    <property type="entry name" value="PRK12464.1"/>
    <property type="match status" value="1"/>
</dbReference>
<feature type="domain" description="1-deoxy-D-xylulose 5-phosphate reductoisomerase C-terminal" evidence="11">
    <location>
        <begin position="146"/>
        <end position="233"/>
    </location>
</feature>
<gene>
    <name evidence="9" type="primary">dxr</name>
    <name evidence="13" type="ORF">GCM10009105_33960</name>
</gene>
<dbReference type="Pfam" id="PF08436">
    <property type="entry name" value="DXP_redisom_C"/>
    <property type="match status" value="1"/>
</dbReference>
<feature type="binding site" evidence="9">
    <location>
        <position position="38"/>
    </location>
    <ligand>
        <name>NADPH</name>
        <dbReference type="ChEBI" id="CHEBI:57783"/>
    </ligand>
</feature>
<evidence type="ECO:0000256" key="6">
    <source>
        <dbReference type="ARBA" id="ARBA00023211"/>
    </source>
</evidence>
<evidence type="ECO:0000259" key="11">
    <source>
        <dbReference type="Pfam" id="PF08436"/>
    </source>
</evidence>
<sequence>MKRIAVLGATGSIGASTLDIVARHPDRFRVTALAAHRNVTALADLCARFRPELAVIADPACESELRARLTEAGVTCRVAAGPAALIEAAAGTHCDTVVAAIVGAAGLESTLAAARAGKRLLLANKEAIVMAGPLLLAALAEGGGELLPLDSEHNAVFQCLPGGRPNLAAAGVRRILLTASGGPFRGLKASDLVEVTPERACAHPNWRMGRKISVDSATLMNKGLEVIEAHYLFDAPAERIEVVVHPQSIVHSLVEYVDGSVLAQLGNPDMRTAIACALAWPERVEAGVTPLDLLKIARLDFEAPDLATFRCLDLAYRALAAGGTATAILNAANEEAVAAFLDGRLPFLAIPETIERCLAGLGATAAIDLATVLDADLTARRDAQRIIATLSARTHKSAP</sequence>
<reference evidence="14" key="1">
    <citation type="journal article" date="2019" name="Int. J. Syst. Evol. Microbiol.">
        <title>The Global Catalogue of Microorganisms (GCM) 10K type strain sequencing project: providing services to taxonomists for standard genome sequencing and annotation.</title>
        <authorList>
            <consortium name="The Broad Institute Genomics Platform"/>
            <consortium name="The Broad Institute Genome Sequencing Center for Infectious Disease"/>
            <person name="Wu L."/>
            <person name="Ma J."/>
        </authorList>
    </citation>
    <scope>NUCLEOTIDE SEQUENCE [LARGE SCALE GENOMIC DNA]</scope>
    <source>
        <strain evidence="14">JCM 15421</strain>
    </source>
</reference>
<keyword evidence="5 9" id="KW-0560">Oxidoreductase</keyword>
<feature type="binding site" evidence="9">
    <location>
        <position position="125"/>
    </location>
    <ligand>
        <name>1-deoxy-D-xylulose 5-phosphate</name>
        <dbReference type="ChEBI" id="CHEBI:57792"/>
    </ligand>
</feature>
<protein>
    <recommendedName>
        <fullName evidence="9">1-deoxy-D-xylulose 5-phosphate reductoisomerase</fullName>
        <shortName evidence="9">DXP reductoisomerase</shortName>
        <ecNumber evidence="9">1.1.1.267</ecNumber>
    </recommendedName>
    <alternativeName>
        <fullName evidence="9">1-deoxyxylulose-5-phosphate reductoisomerase</fullName>
    </alternativeName>
    <alternativeName>
        <fullName evidence="9">2-C-methyl-D-erythritol 4-phosphate synthase</fullName>
    </alternativeName>
</protein>
<feature type="binding site" evidence="9">
    <location>
        <position position="221"/>
    </location>
    <ligand>
        <name>1-deoxy-D-xylulose 5-phosphate</name>
        <dbReference type="ChEBI" id="CHEBI:57792"/>
    </ligand>
</feature>
<evidence type="ECO:0000256" key="4">
    <source>
        <dbReference type="ARBA" id="ARBA00022857"/>
    </source>
</evidence>
<dbReference type="NCBIfam" id="TIGR00243">
    <property type="entry name" value="Dxr"/>
    <property type="match status" value="1"/>
</dbReference>
<comment type="caution">
    <text evidence="13">The sequence shown here is derived from an EMBL/GenBank/DDBJ whole genome shotgun (WGS) entry which is preliminary data.</text>
</comment>
<evidence type="ECO:0000256" key="1">
    <source>
        <dbReference type="ARBA" id="ARBA00005094"/>
    </source>
</evidence>
<dbReference type="SUPFAM" id="SSF69055">
    <property type="entry name" value="1-deoxy-D-xylulose-5-phosphate reductoisomerase, C-terminal domain"/>
    <property type="match status" value="1"/>
</dbReference>
<keyword evidence="7 9" id="KW-0414">Isoprene biosynthesis</keyword>
<organism evidence="13 14">
    <name type="scientific">Dokdonella soli</name>
    <dbReference type="NCBI Taxonomy" id="529810"/>
    <lineage>
        <taxon>Bacteria</taxon>
        <taxon>Pseudomonadati</taxon>
        <taxon>Pseudomonadota</taxon>
        <taxon>Gammaproteobacteria</taxon>
        <taxon>Lysobacterales</taxon>
        <taxon>Rhodanobacteraceae</taxon>
        <taxon>Dokdonella</taxon>
    </lineage>
</organism>
<dbReference type="SUPFAM" id="SSF55347">
    <property type="entry name" value="Glyceraldehyde-3-phosphate dehydrogenase-like, C-terminal domain"/>
    <property type="match status" value="1"/>
</dbReference>
<comment type="catalytic activity">
    <reaction evidence="8">
        <text>2-C-methyl-D-erythritol 4-phosphate + NADP(+) = 1-deoxy-D-xylulose 5-phosphate + NADPH + H(+)</text>
        <dbReference type="Rhea" id="RHEA:13717"/>
        <dbReference type="ChEBI" id="CHEBI:15378"/>
        <dbReference type="ChEBI" id="CHEBI:57783"/>
        <dbReference type="ChEBI" id="CHEBI:57792"/>
        <dbReference type="ChEBI" id="CHEBI:58262"/>
        <dbReference type="ChEBI" id="CHEBI:58349"/>
        <dbReference type="EC" id="1.1.1.267"/>
    </reaction>
    <physiologicalReaction direction="right-to-left" evidence="8">
        <dbReference type="Rhea" id="RHEA:13719"/>
    </physiologicalReaction>
</comment>
<comment type="caution">
    <text evidence="9">Lacks conserved residue(s) required for the propagation of feature annotation.</text>
</comment>
<dbReference type="SUPFAM" id="SSF51735">
    <property type="entry name" value="NAD(P)-binding Rossmann-fold domains"/>
    <property type="match status" value="1"/>
</dbReference>
<evidence type="ECO:0000256" key="2">
    <source>
        <dbReference type="ARBA" id="ARBA00006825"/>
    </source>
</evidence>
<evidence type="ECO:0000256" key="7">
    <source>
        <dbReference type="ARBA" id="ARBA00023229"/>
    </source>
</evidence>
<feature type="binding site" evidence="9">
    <location>
        <position position="203"/>
    </location>
    <ligand>
        <name>1-deoxy-D-xylulose 5-phosphate</name>
        <dbReference type="ChEBI" id="CHEBI:57792"/>
    </ligand>
</feature>
<comment type="pathway">
    <text evidence="1 9">Isoprenoid biosynthesis; isopentenyl diphosphate biosynthesis via DXP pathway; isopentenyl diphosphate from 1-deoxy-D-xylulose 5-phosphate: step 1/6.</text>
</comment>
<feature type="binding site" evidence="9">
    <location>
        <position position="225"/>
    </location>
    <ligand>
        <name>Mn(2+)</name>
        <dbReference type="ChEBI" id="CHEBI:29035"/>
    </ligand>
</feature>
<feature type="binding site" evidence="9">
    <location>
        <position position="225"/>
    </location>
    <ligand>
        <name>1-deoxy-D-xylulose 5-phosphate</name>
        <dbReference type="ChEBI" id="CHEBI:57792"/>
    </ligand>
</feature>
<dbReference type="InterPro" id="IPR026877">
    <property type="entry name" value="DXPR_C"/>
</dbReference>
<keyword evidence="9" id="KW-0460">Magnesium</keyword>
<feature type="domain" description="1-deoxy-D-xylulose 5-phosphate reductoisomerase N-terminal" evidence="10">
    <location>
        <begin position="4"/>
        <end position="132"/>
    </location>
</feature>
<dbReference type="EC" id="1.1.1.267" evidence="9"/>
<feature type="domain" description="DXP reductoisomerase C-terminal" evidence="12">
    <location>
        <begin position="265"/>
        <end position="381"/>
    </location>
</feature>
<keyword evidence="3 9" id="KW-0479">Metal-binding</keyword>
<feature type="binding site" evidence="9">
    <location>
        <position position="37"/>
    </location>
    <ligand>
        <name>NADPH</name>
        <dbReference type="ChEBI" id="CHEBI:57783"/>
    </ligand>
</feature>
<dbReference type="RefSeq" id="WP_343793378.1">
    <property type="nucleotide sequence ID" value="NZ_BAAAEU010000025.1"/>
</dbReference>
<feature type="binding site" evidence="9">
    <location>
        <position position="124"/>
    </location>
    <ligand>
        <name>NADPH</name>
        <dbReference type="ChEBI" id="CHEBI:57783"/>
    </ligand>
</feature>
<feature type="binding site" evidence="9">
    <location>
        <position position="222"/>
    </location>
    <ligand>
        <name>1-deoxy-D-xylulose 5-phosphate</name>
        <dbReference type="ChEBI" id="CHEBI:57792"/>
    </ligand>
</feature>
<evidence type="ECO:0000259" key="10">
    <source>
        <dbReference type="Pfam" id="PF02670"/>
    </source>
</evidence>
<dbReference type="EMBL" id="BAAAEU010000025">
    <property type="protein sequence ID" value="GAA0722684.1"/>
    <property type="molecule type" value="Genomic_DNA"/>
</dbReference>
<dbReference type="InterPro" id="IPR013644">
    <property type="entry name" value="DXP_reductoisomerase_C"/>
</dbReference>
<feature type="binding site" evidence="9">
    <location>
        <position position="150"/>
    </location>
    <ligand>
        <name>Mn(2+)</name>
        <dbReference type="ChEBI" id="CHEBI:29035"/>
    </ligand>
</feature>
<evidence type="ECO:0000256" key="3">
    <source>
        <dbReference type="ARBA" id="ARBA00022723"/>
    </source>
</evidence>
<keyword evidence="6 9" id="KW-0464">Manganese</keyword>
<dbReference type="InterPro" id="IPR036291">
    <property type="entry name" value="NAD(P)-bd_dom_sf"/>
</dbReference>
<dbReference type="InterPro" id="IPR036169">
    <property type="entry name" value="DXPR_C_sf"/>
</dbReference>
<name>A0ABP3U6D9_9GAMM</name>
<dbReference type="Gene3D" id="3.40.50.720">
    <property type="entry name" value="NAD(P)-binding Rossmann-like Domain"/>
    <property type="match status" value="1"/>
</dbReference>
<feature type="binding site" evidence="9">
    <location>
        <position position="152"/>
    </location>
    <ligand>
        <name>1-deoxy-D-xylulose 5-phosphate</name>
        <dbReference type="ChEBI" id="CHEBI:57792"/>
    </ligand>
</feature>
<feature type="binding site" evidence="9">
    <location>
        <position position="10"/>
    </location>
    <ligand>
        <name>NADPH</name>
        <dbReference type="ChEBI" id="CHEBI:57783"/>
    </ligand>
</feature>
<dbReference type="Pfam" id="PF13288">
    <property type="entry name" value="DXPR_C"/>
    <property type="match status" value="1"/>
</dbReference>
<dbReference type="PANTHER" id="PTHR30525">
    <property type="entry name" value="1-DEOXY-D-XYLULOSE 5-PHOSPHATE REDUCTOISOMERASE"/>
    <property type="match status" value="1"/>
</dbReference>
<dbReference type="Pfam" id="PF02670">
    <property type="entry name" value="DXP_reductoisom"/>
    <property type="match status" value="1"/>
</dbReference>
<feature type="binding site" evidence="9">
    <location>
        <position position="209"/>
    </location>
    <ligand>
        <name>NADPH</name>
        <dbReference type="ChEBI" id="CHEBI:57783"/>
    </ligand>
</feature>
<comment type="similarity">
    <text evidence="2 9">Belongs to the DXR family.</text>
</comment>
<dbReference type="Proteomes" id="UP001501523">
    <property type="component" value="Unassembled WGS sequence"/>
</dbReference>
<evidence type="ECO:0000259" key="12">
    <source>
        <dbReference type="Pfam" id="PF13288"/>
    </source>
</evidence>
<dbReference type="HAMAP" id="MF_00183">
    <property type="entry name" value="DXP_reductoisom"/>
    <property type="match status" value="1"/>
</dbReference>
<dbReference type="PIRSF" id="PIRSF006205">
    <property type="entry name" value="Dxp_reductismrs"/>
    <property type="match status" value="1"/>
</dbReference>
<dbReference type="Gene3D" id="1.10.1740.10">
    <property type="match status" value="1"/>
</dbReference>
<feature type="binding site" evidence="9">
    <location>
        <position position="13"/>
    </location>
    <ligand>
        <name>NADPH</name>
        <dbReference type="ChEBI" id="CHEBI:57783"/>
    </ligand>
</feature>
<feature type="binding site" evidence="9">
    <location>
        <position position="151"/>
    </location>
    <ligand>
        <name>1-deoxy-D-xylulose 5-phosphate</name>
        <dbReference type="ChEBI" id="CHEBI:57792"/>
    </ligand>
</feature>
<feature type="binding site" evidence="9">
    <location>
        <position position="180"/>
    </location>
    <ligand>
        <name>1-deoxy-D-xylulose 5-phosphate</name>
        <dbReference type="ChEBI" id="CHEBI:57792"/>
    </ligand>
</feature>
<evidence type="ECO:0000313" key="13">
    <source>
        <dbReference type="EMBL" id="GAA0722684.1"/>
    </source>
</evidence>
<evidence type="ECO:0000256" key="9">
    <source>
        <dbReference type="HAMAP-Rule" id="MF_00183"/>
    </source>
</evidence>
<evidence type="ECO:0000313" key="14">
    <source>
        <dbReference type="Proteomes" id="UP001501523"/>
    </source>
</evidence>
<comment type="cofactor">
    <cofactor evidence="9">
        <name>Mg(2+)</name>
        <dbReference type="ChEBI" id="CHEBI:18420"/>
    </cofactor>
    <cofactor evidence="9">
        <name>Mn(2+)</name>
        <dbReference type="ChEBI" id="CHEBI:29035"/>
    </cofactor>
</comment>
<proteinExistence type="inferred from homology"/>
<evidence type="ECO:0000256" key="8">
    <source>
        <dbReference type="ARBA" id="ARBA00048543"/>
    </source>
</evidence>
<dbReference type="PANTHER" id="PTHR30525:SF0">
    <property type="entry name" value="1-DEOXY-D-XYLULOSE 5-PHOSPHATE REDUCTOISOMERASE, CHLOROPLASTIC"/>
    <property type="match status" value="1"/>
</dbReference>
<accession>A0ABP3U6D9</accession>
<feature type="binding site" evidence="9">
    <location>
        <position position="11"/>
    </location>
    <ligand>
        <name>NADPH</name>
        <dbReference type="ChEBI" id="CHEBI:57783"/>
    </ligand>
</feature>
<feature type="binding site" evidence="9">
    <location>
        <position position="152"/>
    </location>
    <ligand>
        <name>Mn(2+)</name>
        <dbReference type="ChEBI" id="CHEBI:29035"/>
    </ligand>
</feature>
<evidence type="ECO:0000256" key="5">
    <source>
        <dbReference type="ARBA" id="ARBA00023002"/>
    </source>
</evidence>
<dbReference type="InterPro" id="IPR003821">
    <property type="entry name" value="DXP_reductoisomerase"/>
</dbReference>
<keyword evidence="4 9" id="KW-0521">NADP</keyword>
<feature type="binding site" evidence="9">
    <location>
        <position position="12"/>
    </location>
    <ligand>
        <name>NADPH</name>
        <dbReference type="ChEBI" id="CHEBI:57783"/>
    </ligand>
</feature>
<keyword evidence="14" id="KW-1185">Reference proteome</keyword>